<name>A0A4Q2U237_9HYPH</name>
<reference evidence="1 2" key="2">
    <citation type="submission" date="2019-02" db="EMBL/GenBank/DDBJ databases">
        <title>'Lichenibacterium ramalinii' gen. nov. sp. nov., 'Lichenibacterium minor' gen. nov. sp. nov.</title>
        <authorList>
            <person name="Pankratov T."/>
        </authorList>
    </citation>
    <scope>NUCLEOTIDE SEQUENCE [LARGE SCALE GENOMIC DNA]</scope>
    <source>
        <strain evidence="1 2">RmlP026</strain>
    </source>
</reference>
<reference evidence="1 2" key="1">
    <citation type="submission" date="2018-12" db="EMBL/GenBank/DDBJ databases">
        <authorList>
            <person name="Grouzdev D.S."/>
            <person name="Krutkina M.S."/>
        </authorList>
    </citation>
    <scope>NUCLEOTIDE SEQUENCE [LARGE SCALE GENOMIC DNA]</scope>
    <source>
        <strain evidence="1 2">RmlP026</strain>
    </source>
</reference>
<accession>A0A4Q2U237</accession>
<keyword evidence="2" id="KW-1185">Reference proteome</keyword>
<organism evidence="1 2">
    <name type="scientific">Lichenibacterium minor</name>
    <dbReference type="NCBI Taxonomy" id="2316528"/>
    <lineage>
        <taxon>Bacteria</taxon>
        <taxon>Pseudomonadati</taxon>
        <taxon>Pseudomonadota</taxon>
        <taxon>Alphaproteobacteria</taxon>
        <taxon>Hyphomicrobiales</taxon>
        <taxon>Lichenihabitantaceae</taxon>
        <taxon>Lichenibacterium</taxon>
    </lineage>
</organism>
<evidence type="ECO:0000313" key="1">
    <source>
        <dbReference type="EMBL" id="RYC28726.1"/>
    </source>
</evidence>
<evidence type="ECO:0000313" key="2">
    <source>
        <dbReference type="Proteomes" id="UP000290759"/>
    </source>
</evidence>
<dbReference type="EMBL" id="QYBB01000153">
    <property type="protein sequence ID" value="RYC28726.1"/>
    <property type="molecule type" value="Genomic_DNA"/>
</dbReference>
<comment type="caution">
    <text evidence="1">The sequence shown here is derived from an EMBL/GenBank/DDBJ whole genome shotgun (WGS) entry which is preliminary data.</text>
</comment>
<sequence length="131" mass="13863">MRDLLPALPALVLPPFSVSSAPGSLAADVPGLVSDIERRFAALENYCHDLGDVPPHDTEFNRLDDLVTEAIHALADAPSRDMAGVLAKASALLRAPIEEDFDHSDRIGISLARDVLRLLGAAPTLTGGHHA</sequence>
<dbReference type="AlphaFoldDB" id="A0A4Q2U237"/>
<dbReference type="RefSeq" id="WP_129230284.1">
    <property type="nucleotide sequence ID" value="NZ_QYBB01000153.1"/>
</dbReference>
<dbReference type="Proteomes" id="UP000290759">
    <property type="component" value="Unassembled WGS sequence"/>
</dbReference>
<protein>
    <submittedName>
        <fullName evidence="1">Uncharacterized protein</fullName>
    </submittedName>
</protein>
<gene>
    <name evidence="1" type="ORF">D3273_27795</name>
</gene>
<proteinExistence type="predicted"/>